<accession>A0ABS9UP72</accession>
<dbReference type="SUPFAM" id="SSF53756">
    <property type="entry name" value="UDP-Glycosyltransferase/glycogen phosphorylase"/>
    <property type="match status" value="1"/>
</dbReference>
<dbReference type="GO" id="GO:0016757">
    <property type="term" value="F:glycosyltransferase activity"/>
    <property type="evidence" value="ECO:0007669"/>
    <property type="project" value="UniProtKB-KW"/>
</dbReference>
<dbReference type="Pfam" id="PF13692">
    <property type="entry name" value="Glyco_trans_1_4"/>
    <property type="match status" value="1"/>
</dbReference>
<organism evidence="1 2">
    <name type="scientific">Belliella calami</name>
    <dbReference type="NCBI Taxonomy" id="2923436"/>
    <lineage>
        <taxon>Bacteria</taxon>
        <taxon>Pseudomonadati</taxon>
        <taxon>Bacteroidota</taxon>
        <taxon>Cytophagia</taxon>
        <taxon>Cytophagales</taxon>
        <taxon>Cyclobacteriaceae</taxon>
        <taxon>Belliella</taxon>
    </lineage>
</organism>
<dbReference type="Proteomes" id="UP001165488">
    <property type="component" value="Unassembled WGS sequence"/>
</dbReference>
<sequence length="394" mass="45776">MVVNILYFGNFNFPYGNAAGARVLGNGKSLREAGHNIVFVDLNESGRFNISSKKTFDGFICHSLPSPTAFDRLFFWKYFLILKEIVKKEKIQVFILYGNPVISFLHLLLNTFCAKNKIKFVVDVADWHSANSGNYFIRLVKLFDIQFRMKYLNCKSNGVITISSYLRNFYLSKGKNAVLIPPLIDKFRYSNLKFNLNFDRVNLIYVGYPFPNRNGRSVSKSAYKDRLDIIIESLFKVKNRNFIFDIYGISKEEYLKVINFHRNILTELKENIVFHGKVENSKALQYIANADFSILFRENNRLSNSGFPTKFVESISCGTPMLTTYTSDLERYLSVDRLGFGVSPEKNTDFIKLLEEILSFDKAKILFLKKSCFEYENFSFQKYSVNFNHFITQL</sequence>
<comment type="caution">
    <text evidence="1">The sequence shown here is derived from an EMBL/GenBank/DDBJ whole genome shotgun (WGS) entry which is preliminary data.</text>
</comment>
<evidence type="ECO:0000313" key="2">
    <source>
        <dbReference type="Proteomes" id="UP001165488"/>
    </source>
</evidence>
<dbReference type="EMBL" id="JAKZGS010000007">
    <property type="protein sequence ID" value="MCH7398338.1"/>
    <property type="molecule type" value="Genomic_DNA"/>
</dbReference>
<gene>
    <name evidence="1" type="ORF">MM236_10075</name>
</gene>
<reference evidence="1" key="1">
    <citation type="submission" date="2022-03" db="EMBL/GenBank/DDBJ databases">
        <title>De novo assembled genomes of Belliella spp. (Cyclobacteriaceae) strains.</title>
        <authorList>
            <person name="Szabo A."/>
            <person name="Korponai K."/>
            <person name="Felfoldi T."/>
        </authorList>
    </citation>
    <scope>NUCLEOTIDE SEQUENCE</scope>
    <source>
        <strain evidence="1">DSM 107340</strain>
    </source>
</reference>
<dbReference type="EC" id="2.4.-.-" evidence="1"/>
<keyword evidence="1" id="KW-0328">Glycosyltransferase</keyword>
<protein>
    <submittedName>
        <fullName evidence="1">Glycosyltransferase</fullName>
        <ecNumber evidence="1">2.4.-.-</ecNumber>
    </submittedName>
</protein>
<proteinExistence type="predicted"/>
<keyword evidence="2" id="KW-1185">Reference proteome</keyword>
<dbReference type="RefSeq" id="WP_241274852.1">
    <property type="nucleotide sequence ID" value="NZ_JAKZGS010000007.1"/>
</dbReference>
<keyword evidence="1" id="KW-0808">Transferase</keyword>
<evidence type="ECO:0000313" key="1">
    <source>
        <dbReference type="EMBL" id="MCH7398338.1"/>
    </source>
</evidence>
<dbReference type="Gene3D" id="3.40.50.2000">
    <property type="entry name" value="Glycogen Phosphorylase B"/>
    <property type="match status" value="2"/>
</dbReference>
<name>A0ABS9UP72_9BACT</name>